<dbReference type="InterPro" id="IPR009836">
    <property type="entry name" value="GRDP-like"/>
</dbReference>
<proteinExistence type="predicted"/>
<accession>A0A1S3VRP6</accession>
<feature type="domain" description="GRPD C-terminal" evidence="2">
    <location>
        <begin position="495"/>
        <end position="625"/>
    </location>
</feature>
<organism evidence="3 4">
    <name type="scientific">Vigna radiata var. radiata</name>
    <name type="common">Mung bean</name>
    <name type="synonym">Phaseolus aureus</name>
    <dbReference type="NCBI Taxonomy" id="3916"/>
    <lineage>
        <taxon>Eukaryota</taxon>
        <taxon>Viridiplantae</taxon>
        <taxon>Streptophyta</taxon>
        <taxon>Embryophyta</taxon>
        <taxon>Tracheophyta</taxon>
        <taxon>Spermatophyta</taxon>
        <taxon>Magnoliopsida</taxon>
        <taxon>eudicotyledons</taxon>
        <taxon>Gunneridae</taxon>
        <taxon>Pentapetalae</taxon>
        <taxon>rosids</taxon>
        <taxon>fabids</taxon>
        <taxon>Fabales</taxon>
        <taxon>Fabaceae</taxon>
        <taxon>Papilionoideae</taxon>
        <taxon>50 kb inversion clade</taxon>
        <taxon>NPAAA clade</taxon>
        <taxon>indigoferoid/millettioid clade</taxon>
        <taxon>Phaseoleae</taxon>
        <taxon>Vigna</taxon>
    </lineage>
</organism>
<evidence type="ECO:0000259" key="2">
    <source>
        <dbReference type="Pfam" id="PF25335"/>
    </source>
</evidence>
<protein>
    <submittedName>
        <fullName evidence="4">LOW QUALITY PROTEIN: glycine-rich domain-containing protein 1</fullName>
    </submittedName>
</protein>
<evidence type="ECO:0000313" key="3">
    <source>
        <dbReference type="Proteomes" id="UP000087766"/>
    </source>
</evidence>
<dbReference type="InterPro" id="IPR057458">
    <property type="entry name" value="GRDP_C2"/>
</dbReference>
<dbReference type="RefSeq" id="XP_014520857.1">
    <property type="nucleotide sequence ID" value="XM_014665371.2"/>
</dbReference>
<dbReference type="PANTHER" id="PTHR34365:SF7">
    <property type="entry name" value="GLYCINE-RICH DOMAIN-CONTAINING PROTEIN 1"/>
    <property type="match status" value="1"/>
</dbReference>
<gene>
    <name evidence="4" type="primary">LOC106777679</name>
</gene>
<dbReference type="Pfam" id="PF25335">
    <property type="entry name" value="GRDP_C"/>
    <property type="match status" value="1"/>
</dbReference>
<dbReference type="GeneID" id="106777679"/>
<feature type="domain" description="GRDP C2" evidence="1">
    <location>
        <begin position="325"/>
        <end position="457"/>
    </location>
</feature>
<dbReference type="PANTHER" id="PTHR34365">
    <property type="entry name" value="ENOLASE (DUF1399)"/>
    <property type="match status" value="1"/>
</dbReference>
<dbReference type="Proteomes" id="UP000087766">
    <property type="component" value="Chromosome 11"/>
</dbReference>
<dbReference type="Pfam" id="PF07173">
    <property type="entry name" value="GRDP-like"/>
    <property type="match status" value="1"/>
</dbReference>
<sequence>MDAKQEMEWNEAQKIRLSVDLLVAAKRQLQFLAAVDRNRHLYDGPALERAIYRYNACWLPLLAKHSESRIFDGPLVVPLDCEWVWHCHRLNPVRYKSDCEEFYGRVLDNFGVVSTVEGVCGRKTEEIWNKLYPDEPYNADLINIFPGDISERISRLEKYTKYDLISAAKRQSPFFYQVSRPHMKNDLFIKEAVARYRGFLYLIKRNKEEGIKRFCVPTYDIDLIWHSHQLHPVSYCKDLNEALGKVLEHDDTDSDRTKGKKLDIGFSGTTKQWEVTFGTRYWKAGAMYRGNAPSPITNTPLSSNTACKKVVSSNEYLQEISLPDRKVMEVLMEFVGAKNLPEGQEGDIFVLFSKSQPDAFFGAKRRLTILSQSRQKQVASFQCEPTGELVFELASYSSSNLSIRKSTKTIASGSFSIKDYFGPVSKLHVEKWFELVPSAGTVSSKPILLRVAISFSVPVPAPYKLKMTLSPPSSKNECLFNPPVRSQHANSWTHVTDENGNRIIRLQMRDLENAKNIGNPGKKVVGVMKSGEIRTLAEFIENGWSVLENLWFFHLPHKCTNDGHLFELTGAKTLKFFAGRKLDYEGGHHGKRGNEMDFLTAIEFSVEEPYGKAVALLDLTSKHVMAKEKWMVLPLIILAFIASNVMKKDEYEGVIANANSKDWKVNGVYEESEKKVLNGMGLSSDVCSEDVGIPKKSGLSSGGCGIGCGNALASAGCGGCGGGCGIMIKSGGCGGCGAGCGGGCGAIIRSGGCGGCGAGCGGCGGGCGAIIRSGGCGGCGAGCGGCGGGCGNMLIKSGGYGGCGGGCGGARVRDRRSSYCMKHA</sequence>
<keyword evidence="3" id="KW-1185">Reference proteome</keyword>
<dbReference type="InterPro" id="IPR057518">
    <property type="entry name" value="GRDP_C"/>
</dbReference>
<evidence type="ECO:0000259" key="1">
    <source>
        <dbReference type="Pfam" id="PF25334"/>
    </source>
</evidence>
<dbReference type="AlphaFoldDB" id="A0A1S3VRP6"/>
<reference evidence="3" key="1">
    <citation type="journal article" date="2014" name="Nat. Commun.">
        <title>Genome sequence of mungbean and insights into evolution within Vigna species.</title>
        <authorList>
            <person name="Kang Y.J."/>
            <person name="Kim S.K."/>
            <person name="Kim M.Y."/>
            <person name="Lestari P."/>
            <person name="Kim K.H."/>
            <person name="Ha B.K."/>
            <person name="Jun T.H."/>
            <person name="Hwang W.J."/>
            <person name="Lee T."/>
            <person name="Lee J."/>
            <person name="Shim S."/>
            <person name="Yoon M.Y."/>
            <person name="Jang Y.E."/>
            <person name="Han K.S."/>
            <person name="Taeprayoon P."/>
            <person name="Yoon N."/>
            <person name="Somta P."/>
            <person name="Tanya P."/>
            <person name="Kim K.S."/>
            <person name="Gwag J.G."/>
            <person name="Moon J.K."/>
            <person name="Lee Y.H."/>
            <person name="Park B.S."/>
            <person name="Bombarely A."/>
            <person name="Doyle J.J."/>
            <person name="Jackson S.A."/>
            <person name="Schafleitner R."/>
            <person name="Srinives P."/>
            <person name="Varshney R.K."/>
            <person name="Lee S.H."/>
        </authorList>
    </citation>
    <scope>NUCLEOTIDE SEQUENCE [LARGE SCALE GENOMIC DNA]</scope>
    <source>
        <strain evidence="3">cv. VC1973A</strain>
    </source>
</reference>
<dbReference type="Pfam" id="PF25334">
    <property type="entry name" value="C2_GRDP"/>
    <property type="match status" value="1"/>
</dbReference>
<reference evidence="4" key="2">
    <citation type="submission" date="2025-08" db="UniProtKB">
        <authorList>
            <consortium name="RefSeq"/>
        </authorList>
    </citation>
    <scope>IDENTIFICATION</scope>
    <source>
        <tissue evidence="4">Leaf</tissue>
    </source>
</reference>
<dbReference type="STRING" id="3916.A0A1S3VRP6"/>
<dbReference type="KEGG" id="vra:106777679"/>
<name>A0A1S3VRP6_VIGRR</name>
<evidence type="ECO:0000313" key="4">
    <source>
        <dbReference type="RefSeq" id="XP_014520857.1"/>
    </source>
</evidence>
<dbReference type="OrthoDB" id="2684236at2759"/>